<dbReference type="NCBIfam" id="TIGR00952">
    <property type="entry name" value="S15_bact"/>
    <property type="match status" value="1"/>
</dbReference>
<dbReference type="HAMAP" id="MF_01343_B">
    <property type="entry name" value="Ribosomal_uS15_B"/>
    <property type="match status" value="1"/>
</dbReference>
<gene>
    <name evidence="4" type="primary">rpsO</name>
    <name evidence="7" type="ORF">D641_0105375</name>
</gene>
<evidence type="ECO:0000256" key="3">
    <source>
        <dbReference type="ARBA" id="ARBA00064542"/>
    </source>
</evidence>
<keyword evidence="4 6" id="KW-0699">rRNA-binding</keyword>
<dbReference type="STRING" id="1249481.D641_0105375"/>
<name>A0A022L305_9MICO</name>
<sequence length="89" mass="10493">MAFDTATKQEIIKEYGTTEGDTGSPEVQVALLTHRIKYLTEHLKTHKHDHHSRRGLMLLVGQRKRLLQYLQDVDIERYRALIQRLGLRR</sequence>
<dbReference type="Pfam" id="PF00312">
    <property type="entry name" value="Ribosomal_S15"/>
    <property type="match status" value="1"/>
</dbReference>
<evidence type="ECO:0000256" key="6">
    <source>
        <dbReference type="RuleBase" id="RU004524"/>
    </source>
</evidence>
<dbReference type="GO" id="GO:0019843">
    <property type="term" value="F:rRNA binding"/>
    <property type="evidence" value="ECO:0007669"/>
    <property type="project" value="UniProtKB-UniRule"/>
</dbReference>
<keyword evidence="8" id="KW-1185">Reference proteome</keyword>
<dbReference type="CDD" id="cd00353">
    <property type="entry name" value="Ribosomal_S15p_S13e"/>
    <property type="match status" value="1"/>
</dbReference>
<dbReference type="HOGENOM" id="CLU_148518_0_0_11"/>
<protein>
    <recommendedName>
        <fullName evidence="4">Small ribosomal subunit protein uS15</fullName>
    </recommendedName>
</protein>
<keyword evidence="2 4" id="KW-0687">Ribonucleoprotein</keyword>
<dbReference type="PANTHER" id="PTHR23321">
    <property type="entry name" value="RIBOSOMAL PROTEIN S15, BACTERIAL AND ORGANELLAR"/>
    <property type="match status" value="1"/>
</dbReference>
<dbReference type="RefSeq" id="WP_017822779.1">
    <property type="nucleotide sequence ID" value="NZ_AORC01000005.1"/>
</dbReference>
<dbReference type="PANTHER" id="PTHR23321:SF26">
    <property type="entry name" value="SMALL RIBOSOMAL SUBUNIT PROTEIN US15M"/>
    <property type="match status" value="1"/>
</dbReference>
<reference evidence="7 8" key="1">
    <citation type="journal article" date="2013" name="Genome Announc.">
        <title>Draft genome sequence of an Actinobacterium, Brachybacterium muris strain UCD-AY4.</title>
        <authorList>
            <person name="Lo J.R."/>
            <person name="Lang J.M."/>
            <person name="Darling A.E."/>
            <person name="Eisen J.A."/>
            <person name="Coil D.A."/>
        </authorList>
    </citation>
    <scope>NUCLEOTIDE SEQUENCE [LARGE SCALE GENOMIC DNA]</scope>
    <source>
        <strain evidence="7 8">UCD-AY4</strain>
    </source>
</reference>
<evidence type="ECO:0000256" key="1">
    <source>
        <dbReference type="ARBA" id="ARBA00022980"/>
    </source>
</evidence>
<dbReference type="SUPFAM" id="SSF47060">
    <property type="entry name" value="S15/NS1 RNA-binding domain"/>
    <property type="match status" value="1"/>
</dbReference>
<dbReference type="OrthoDB" id="9799262at2"/>
<dbReference type="InterPro" id="IPR009068">
    <property type="entry name" value="uS15_NS1_RNA-bd_sf"/>
</dbReference>
<keyword evidence="1 4" id="KW-0689">Ribosomal protein</keyword>
<dbReference type="GO" id="GO:0003735">
    <property type="term" value="F:structural constituent of ribosome"/>
    <property type="evidence" value="ECO:0007669"/>
    <property type="project" value="InterPro"/>
</dbReference>
<comment type="similarity">
    <text evidence="4 5">Belongs to the universal ribosomal protein uS15 family.</text>
</comment>
<dbReference type="AlphaFoldDB" id="A0A022L305"/>
<dbReference type="PROSITE" id="PS00362">
    <property type="entry name" value="RIBOSOMAL_S15"/>
    <property type="match status" value="1"/>
</dbReference>
<dbReference type="EMBL" id="AORC01000005">
    <property type="protein sequence ID" value="EYT50213.1"/>
    <property type="molecule type" value="Genomic_DNA"/>
</dbReference>
<comment type="subunit">
    <text evidence="3 4">Part of the 30S ribosomal subunit. Forms a bridge to the 50S subunit in the 70S ribosome, contacting the 23S rRNA.</text>
</comment>
<evidence type="ECO:0000256" key="2">
    <source>
        <dbReference type="ARBA" id="ARBA00023274"/>
    </source>
</evidence>
<organism evidence="7 8">
    <name type="scientific">Brachybacterium muris UCD-AY4</name>
    <dbReference type="NCBI Taxonomy" id="1249481"/>
    <lineage>
        <taxon>Bacteria</taxon>
        <taxon>Bacillati</taxon>
        <taxon>Actinomycetota</taxon>
        <taxon>Actinomycetes</taxon>
        <taxon>Micrococcales</taxon>
        <taxon>Dermabacteraceae</taxon>
        <taxon>Brachybacterium</taxon>
    </lineage>
</organism>
<dbReference type="InterPro" id="IPR005290">
    <property type="entry name" value="Ribosomal_uS15_bac-type"/>
</dbReference>
<comment type="caution">
    <text evidence="7">The sequence shown here is derived from an EMBL/GenBank/DDBJ whole genome shotgun (WGS) entry which is preliminary data.</text>
</comment>
<comment type="function">
    <text evidence="4">Forms an intersubunit bridge (bridge B4) with the 23S rRNA of the 50S subunit in the ribosome.</text>
</comment>
<evidence type="ECO:0000256" key="5">
    <source>
        <dbReference type="RuleBase" id="RU003919"/>
    </source>
</evidence>
<proteinExistence type="inferred from homology"/>
<dbReference type="GO" id="GO:0022627">
    <property type="term" value="C:cytosolic small ribosomal subunit"/>
    <property type="evidence" value="ECO:0007669"/>
    <property type="project" value="TreeGrafter"/>
</dbReference>
<keyword evidence="4 6" id="KW-0694">RNA-binding</keyword>
<evidence type="ECO:0000313" key="7">
    <source>
        <dbReference type="EMBL" id="EYT50213.1"/>
    </source>
</evidence>
<dbReference type="Gene3D" id="6.10.250.3130">
    <property type="match status" value="1"/>
</dbReference>
<dbReference type="FunFam" id="1.10.287.10:FF:000002">
    <property type="entry name" value="30S ribosomal protein S15"/>
    <property type="match status" value="1"/>
</dbReference>
<accession>A0A022L305</accession>
<dbReference type="Proteomes" id="UP000019754">
    <property type="component" value="Unassembled WGS sequence"/>
</dbReference>
<dbReference type="InterPro" id="IPR000589">
    <property type="entry name" value="Ribosomal_uS15"/>
</dbReference>
<dbReference type="GO" id="GO:0006412">
    <property type="term" value="P:translation"/>
    <property type="evidence" value="ECO:0007669"/>
    <property type="project" value="UniProtKB-UniRule"/>
</dbReference>
<evidence type="ECO:0000256" key="4">
    <source>
        <dbReference type="HAMAP-Rule" id="MF_01343"/>
    </source>
</evidence>
<dbReference type="SMART" id="SM01387">
    <property type="entry name" value="Ribosomal_S15"/>
    <property type="match status" value="1"/>
</dbReference>
<dbReference type="Gene3D" id="1.10.287.10">
    <property type="entry name" value="S15/NS1, RNA-binding"/>
    <property type="match status" value="1"/>
</dbReference>
<comment type="function">
    <text evidence="4 6">One of the primary rRNA binding proteins, it binds directly to 16S rRNA where it helps nucleate assembly of the platform of the 30S subunit by binding and bridging several RNA helices of the 16S rRNA.</text>
</comment>
<evidence type="ECO:0000313" key="8">
    <source>
        <dbReference type="Proteomes" id="UP000019754"/>
    </source>
</evidence>